<organism evidence="3 4">
    <name type="scientific">Exophiala mesophila</name>
    <name type="common">Black yeast-like fungus</name>
    <dbReference type="NCBI Taxonomy" id="212818"/>
    <lineage>
        <taxon>Eukaryota</taxon>
        <taxon>Fungi</taxon>
        <taxon>Dikarya</taxon>
        <taxon>Ascomycota</taxon>
        <taxon>Pezizomycotina</taxon>
        <taxon>Eurotiomycetes</taxon>
        <taxon>Chaetothyriomycetidae</taxon>
        <taxon>Chaetothyriales</taxon>
        <taxon>Herpotrichiellaceae</taxon>
        <taxon>Exophiala</taxon>
    </lineage>
</organism>
<feature type="domain" description="Acyltransferase 3" evidence="2">
    <location>
        <begin position="28"/>
        <end position="358"/>
    </location>
</feature>
<dbReference type="Pfam" id="PF01757">
    <property type="entry name" value="Acyl_transf_3"/>
    <property type="match status" value="1"/>
</dbReference>
<dbReference type="VEuPathDB" id="FungiDB:PV10_09094"/>
<proteinExistence type="predicted"/>
<sequence>MRSFLEPRLAIATLWSENPASKELSSTAWMNGLRGWAAFSVFNFHYLFAFTDIVSVGYGYDRDHRQIFALPPFRLLYDGGTCVNIFFVISGYVCSSQTLKLVSSKRMPDLGKTLSTSLFRRWFRLYLPCMCMMLITALMTHFGLFGFTDGMMAEREKFFPGPLAEDNLTRFGSLRQQLVFFATEVHQLVDIWNVKPVYAKHDPHLWTIPYEYRASIHLYLTILALAQCHCFVRLGGFVALSALHLSLGRWEMPLFLLGAAIAQYRIICDNPSSLLPNSRQSEQMPSNAAQNGENRSLLRERVSKLVRLLAFAVALYLMTYPIAGYKRPAPGYIWINNYIPRWYKRKEKLPKSIGVLMFFADSHNTWVKLCLACIWCMDLSFTPLDMQFPTGFGGLLATIR</sequence>
<evidence type="ECO:0000259" key="2">
    <source>
        <dbReference type="Pfam" id="PF01757"/>
    </source>
</evidence>
<feature type="transmembrane region" description="Helical" evidence="1">
    <location>
        <begin position="125"/>
        <end position="147"/>
    </location>
</feature>
<keyword evidence="1" id="KW-1133">Transmembrane helix</keyword>
<dbReference type="PANTHER" id="PTHR23028">
    <property type="entry name" value="ACETYLTRANSFERASE"/>
    <property type="match status" value="1"/>
</dbReference>
<evidence type="ECO:0000313" key="4">
    <source>
        <dbReference type="Proteomes" id="UP000288859"/>
    </source>
</evidence>
<comment type="caution">
    <text evidence="3">The sequence shown here is derived from an EMBL/GenBank/DDBJ whole genome shotgun (WGS) entry which is preliminary data.</text>
</comment>
<feature type="transmembrane region" description="Helical" evidence="1">
    <location>
        <begin position="35"/>
        <end position="54"/>
    </location>
</feature>
<name>A0A438MZC8_EXOME</name>
<feature type="transmembrane region" description="Helical" evidence="1">
    <location>
        <begin position="75"/>
        <end position="93"/>
    </location>
</feature>
<dbReference type="GO" id="GO:0016747">
    <property type="term" value="F:acyltransferase activity, transferring groups other than amino-acyl groups"/>
    <property type="evidence" value="ECO:0007669"/>
    <property type="project" value="InterPro"/>
</dbReference>
<dbReference type="Proteomes" id="UP000288859">
    <property type="component" value="Unassembled WGS sequence"/>
</dbReference>
<dbReference type="InterPro" id="IPR050879">
    <property type="entry name" value="Acyltransferase_3"/>
</dbReference>
<dbReference type="InterPro" id="IPR002656">
    <property type="entry name" value="Acyl_transf_3_dom"/>
</dbReference>
<keyword evidence="1" id="KW-0812">Transmembrane</keyword>
<dbReference type="EMBL" id="NAJM01000038">
    <property type="protein sequence ID" value="RVX68463.1"/>
    <property type="molecule type" value="Genomic_DNA"/>
</dbReference>
<protein>
    <recommendedName>
        <fullName evidence="2">Acyltransferase 3 domain-containing protein</fullName>
    </recommendedName>
</protein>
<reference evidence="3 4" key="1">
    <citation type="submission" date="2017-03" db="EMBL/GenBank/DDBJ databases">
        <title>Genomes of endolithic fungi from Antarctica.</title>
        <authorList>
            <person name="Coleine C."/>
            <person name="Masonjones S."/>
            <person name="Stajich J.E."/>
        </authorList>
    </citation>
    <scope>NUCLEOTIDE SEQUENCE [LARGE SCALE GENOMIC DNA]</scope>
    <source>
        <strain evidence="3 4">CCFEE 6314</strain>
    </source>
</reference>
<gene>
    <name evidence="3" type="ORF">B0A52_07463</name>
</gene>
<dbReference type="OrthoDB" id="5819582at2759"/>
<dbReference type="AlphaFoldDB" id="A0A438MZC8"/>
<dbReference type="PANTHER" id="PTHR23028:SF134">
    <property type="entry name" value="PUTATIVE (AFU_ORTHOLOGUE AFUA_4G08520)-RELATED"/>
    <property type="match status" value="1"/>
</dbReference>
<evidence type="ECO:0000313" key="3">
    <source>
        <dbReference type="EMBL" id="RVX68463.1"/>
    </source>
</evidence>
<evidence type="ECO:0000256" key="1">
    <source>
        <dbReference type="SAM" id="Phobius"/>
    </source>
</evidence>
<keyword evidence="1" id="KW-0472">Membrane</keyword>
<accession>A0A438MZC8</accession>